<dbReference type="InterPro" id="IPR050486">
    <property type="entry name" value="Mannose-1P_guanyltransferase"/>
</dbReference>
<keyword evidence="4" id="KW-0808">Transferase</keyword>
<dbReference type="RefSeq" id="WP_110380522.1">
    <property type="nucleotide sequence ID" value="NZ_CP029288.2"/>
</dbReference>
<comment type="similarity">
    <text evidence="1">Belongs to the transferase hexapeptide repeat family.</text>
</comment>
<evidence type="ECO:0000313" key="5">
    <source>
        <dbReference type="Proteomes" id="UP000248410"/>
    </source>
</evidence>
<reference evidence="4 5" key="1">
    <citation type="submission" date="2018-05" db="EMBL/GenBank/DDBJ databases">
        <title>Complete Genome Sequences of Extremely Thermoacidophilic, Metal-Mobilizing Type-Strain Members of the Archaeal Family Sulfolobaceae: Acidianus brierleyi DSM-1651T, Acidianus sulfidivorans DSM-18786T, Metallosphaera hakonensis DSM-7519T, and Metallosphaera prunae DSM-10039T.</title>
        <authorList>
            <person name="Counts J.A."/>
            <person name="Kelly R.M."/>
        </authorList>
    </citation>
    <scope>NUCLEOTIDE SEQUENCE [LARGE SCALE GENOMIC DNA]</scope>
    <source>
        <strain evidence="4 5">JP7</strain>
    </source>
</reference>
<dbReference type="Proteomes" id="UP000248410">
    <property type="component" value="Chromosome"/>
</dbReference>
<dbReference type="KEGG" id="asul:DFR86_08785"/>
<dbReference type="InterPro" id="IPR005835">
    <property type="entry name" value="NTP_transferase_dom"/>
</dbReference>
<evidence type="ECO:0000313" key="4">
    <source>
        <dbReference type="EMBL" id="AWR97632.1"/>
    </source>
</evidence>
<dbReference type="GeneID" id="36838060"/>
<dbReference type="SUPFAM" id="SSF53448">
    <property type="entry name" value="Nucleotide-diphospho-sugar transferases"/>
    <property type="match status" value="1"/>
</dbReference>
<accession>A0A2U9INQ0</accession>
<dbReference type="InterPro" id="IPR056729">
    <property type="entry name" value="GMPPB_C"/>
</dbReference>
<evidence type="ECO:0000259" key="2">
    <source>
        <dbReference type="Pfam" id="PF00483"/>
    </source>
</evidence>
<evidence type="ECO:0000259" key="3">
    <source>
        <dbReference type="Pfam" id="PF25087"/>
    </source>
</evidence>
<dbReference type="OrthoDB" id="15372at2157"/>
<dbReference type="SUPFAM" id="SSF51161">
    <property type="entry name" value="Trimeric LpxA-like enzymes"/>
    <property type="match status" value="1"/>
</dbReference>
<dbReference type="Gene3D" id="2.160.10.10">
    <property type="entry name" value="Hexapeptide repeat proteins"/>
    <property type="match status" value="1"/>
</dbReference>
<proteinExistence type="inferred from homology"/>
<feature type="domain" description="Nucleotidyl transferase" evidence="2">
    <location>
        <begin position="4"/>
        <end position="224"/>
    </location>
</feature>
<dbReference type="InterPro" id="IPR011004">
    <property type="entry name" value="Trimer_LpxA-like_sf"/>
</dbReference>
<keyword evidence="4" id="KW-0548">Nucleotidyltransferase</keyword>
<evidence type="ECO:0000256" key="1">
    <source>
        <dbReference type="ARBA" id="ARBA00007274"/>
    </source>
</evidence>
<dbReference type="InterPro" id="IPR029044">
    <property type="entry name" value="Nucleotide-diphossugar_trans"/>
</dbReference>
<keyword evidence="5" id="KW-1185">Reference proteome</keyword>
<dbReference type="PANTHER" id="PTHR22572">
    <property type="entry name" value="SUGAR-1-PHOSPHATE GUANYL TRANSFERASE"/>
    <property type="match status" value="1"/>
</dbReference>
<dbReference type="EMBL" id="CP029288">
    <property type="protein sequence ID" value="AWR97632.1"/>
    <property type="molecule type" value="Genomic_DNA"/>
</dbReference>
<dbReference type="AlphaFoldDB" id="A0A2U9INQ0"/>
<name>A0A2U9INQ0_9CREN</name>
<organism evidence="4 5">
    <name type="scientific">Acidianus sulfidivorans JP7</name>
    <dbReference type="NCBI Taxonomy" id="619593"/>
    <lineage>
        <taxon>Archaea</taxon>
        <taxon>Thermoproteota</taxon>
        <taxon>Thermoprotei</taxon>
        <taxon>Sulfolobales</taxon>
        <taxon>Sulfolobaceae</taxon>
        <taxon>Acidianus</taxon>
    </lineage>
</organism>
<feature type="domain" description="Mannose-1-phosphate guanyltransferase C-terminal" evidence="3">
    <location>
        <begin position="247"/>
        <end position="355"/>
    </location>
</feature>
<dbReference type="Pfam" id="PF25087">
    <property type="entry name" value="GMPPB_C"/>
    <property type="match status" value="1"/>
</dbReference>
<dbReference type="GO" id="GO:0016779">
    <property type="term" value="F:nucleotidyltransferase activity"/>
    <property type="evidence" value="ECO:0007669"/>
    <property type="project" value="UniProtKB-KW"/>
</dbReference>
<dbReference type="Pfam" id="PF00483">
    <property type="entry name" value="NTP_transferase"/>
    <property type="match status" value="1"/>
</dbReference>
<dbReference type="Gene3D" id="3.90.550.10">
    <property type="entry name" value="Spore Coat Polysaccharide Biosynthesis Protein SpsA, Chain A"/>
    <property type="match status" value="1"/>
</dbReference>
<protein>
    <submittedName>
        <fullName evidence="4">Mannose-1-phosphate guanylyltransferase</fullName>
    </submittedName>
</protein>
<gene>
    <name evidence="4" type="ORF">DFR86_08785</name>
</gene>
<sequence>MVSAVILAGGYATRLRPLSLTKPKVLFPVLGKPILYYILENLEKAGINDIYISLRVMADKVTNYLESTEKKVTPIIEKDPLGDAGGLKYVSQKVNLDDTILVIYGDIYSEVNYKDLIEFHLRHDCKATMVATEVEDPRRYGVLLTEDEKIIEIIEKPKNPVSNLINAGVYVFNKDVLQLIQGESISKNFIPRILAKDCISVYKYSGVWADIGTPKDYMRLNFELLSKRYPKGYIAENAHISENATLIPPFLISENSIVKDGAYIDSNSILGNNVSVQENTYVGESLVMDNASIGSNSYLNGVIVADKCKIGKWNYIAEGSILGEEVTTHNGILINRNTIILPNKEVTESIYKENKIIL</sequence>
<dbReference type="CDD" id="cd04181">
    <property type="entry name" value="NTP_transferase"/>
    <property type="match status" value="1"/>
</dbReference>